<accession>A0A9E7FB84</accession>
<dbReference type="EMBL" id="CP097505">
    <property type="protein sequence ID" value="URD93400.1"/>
    <property type="molecule type" value="Genomic_DNA"/>
</dbReference>
<organism evidence="1 2">
    <name type="scientific">Musa troglodytarum</name>
    <name type="common">fe'i banana</name>
    <dbReference type="NCBI Taxonomy" id="320322"/>
    <lineage>
        <taxon>Eukaryota</taxon>
        <taxon>Viridiplantae</taxon>
        <taxon>Streptophyta</taxon>
        <taxon>Embryophyta</taxon>
        <taxon>Tracheophyta</taxon>
        <taxon>Spermatophyta</taxon>
        <taxon>Magnoliopsida</taxon>
        <taxon>Liliopsida</taxon>
        <taxon>Zingiberales</taxon>
        <taxon>Musaceae</taxon>
        <taxon>Musa</taxon>
    </lineage>
</organism>
<dbReference type="AlphaFoldDB" id="A0A9E7FB84"/>
<reference evidence="1" key="1">
    <citation type="submission" date="2022-05" db="EMBL/GenBank/DDBJ databases">
        <title>The Musa troglodytarum L. genome provides insights into the mechanism of non-climacteric behaviour and enrichment of carotenoids.</title>
        <authorList>
            <person name="Wang J."/>
        </authorList>
    </citation>
    <scope>NUCLEOTIDE SEQUENCE</scope>
    <source>
        <tissue evidence="1">Leaf</tissue>
    </source>
</reference>
<dbReference type="Proteomes" id="UP001055439">
    <property type="component" value="Chromosome 3"/>
</dbReference>
<keyword evidence="2" id="KW-1185">Reference proteome</keyword>
<protein>
    <submittedName>
        <fullName evidence="1">Uncharacterized protein</fullName>
    </submittedName>
</protein>
<name>A0A9E7FB84_9LILI</name>
<gene>
    <name evidence="1" type="ORF">MUK42_34451</name>
</gene>
<evidence type="ECO:0000313" key="1">
    <source>
        <dbReference type="EMBL" id="URD93400.1"/>
    </source>
</evidence>
<evidence type="ECO:0000313" key="2">
    <source>
        <dbReference type="Proteomes" id="UP001055439"/>
    </source>
</evidence>
<sequence>MSLIKLTEMSIWMLMLKEKDKSLSISSAIFFLH</sequence>
<proteinExistence type="predicted"/>